<keyword evidence="7" id="KW-0418">Kinase</keyword>
<dbReference type="PRINTS" id="PR00344">
    <property type="entry name" value="BCTRLSENSOR"/>
</dbReference>
<keyword evidence="11" id="KW-0812">Transmembrane</keyword>
<evidence type="ECO:0000256" key="6">
    <source>
        <dbReference type="ARBA" id="ARBA00022741"/>
    </source>
</evidence>
<comment type="catalytic activity">
    <reaction evidence="1">
        <text>ATP + protein L-histidine = ADP + protein N-phospho-L-histidine.</text>
        <dbReference type="EC" id="2.7.13.3"/>
    </reaction>
</comment>
<evidence type="ECO:0000256" key="8">
    <source>
        <dbReference type="ARBA" id="ARBA00022840"/>
    </source>
</evidence>
<dbReference type="InterPro" id="IPR029016">
    <property type="entry name" value="GAF-like_dom_sf"/>
</dbReference>
<feature type="transmembrane region" description="Helical" evidence="11">
    <location>
        <begin position="193"/>
        <end position="215"/>
    </location>
</feature>
<dbReference type="FunFam" id="3.30.565.10:FF:000078">
    <property type="entry name" value="Two-component sensor histidine kinase"/>
    <property type="match status" value="1"/>
</dbReference>
<sequence length="1023" mass="115725">MKFSIKKRIAFSFSLLGSVFLINAAITIFTLLKNHRITERTSNVVLPSMQAIDELNTMLLESKMYTTNWVFLRGNQEDKEQLKKIHEKEYYALKDKLTAYTDDWAQKSITDSLQQVYTHFEQLLAVEKEIMHSLQKFEDYDDPVTKLEAERKVEDEVLPQTAAIVSSLDNILKLGNQFMAAERNRLGQRQFKLRVFIIVLSVAFLIIGFLLSVYFSKKIIEPITRIRHMINDLGRGVTSMLEHHTTRDEIGEMVVAVNNLSRKLQVTSMFAHEIGKRNFEMPFHPLSKEDTLGKALIAMRNNLKKSDRELQDATGHLHTKDQLLQAVAEATHELISNNDLDRAIGNTMRSLGRGINADGINIYTMRYEDYDGQLYADSYMRWLQATDEVDFKSPVYYNTKVMPNAIKALSSDEVFARLTSEVEDDSLRFVFEKRNIKSVAAFPIFIMGHFWGFVALSNSYERVWTETEFSILKSFAVTLSAAIERLQMEQQLIVAKDNAEAASKAKSEFMANMSHELRTPMNGIIGFTDLVLTTELQKAQRDYLKNVSKSAYSLLNIINDILDFSKIEAGKLLIDEVPFNLAELVEDTVDLISIKAEEKGLELVCAIDPALPSQLIGDPIRIKQVLTNLMGNAVKFTANGEVFVKIESGVRYEKNEAGFIDVNIQVKDTGIGIPQNKLNDIFESFTQVDNSTTRKYGGTGLGLTISKSLVELMGGRLMVESEPGRGSSFSFNLSLQVVNVAPPVTFESKPLLREVLVIDDNETNCKLMRGIFEYLHIPCKICTSGPEALLLITRSIQNNAPFDLIITDHQMPVMDGITLAKEIKKLLQGRTEPFILMLSSLEKNLFQHEAENIGINKFLSKPVKLHELNNILSGIFNKAIKNEYKETIPAIEQFEGVTKVLVVEDEPVNLLLITEVLRKMGIEVVTADNGSEAVDQLLEHDPSLIFMDVNMPVMDGFMATELIRKLPAHHRKVPIVALTADAMQEDKERCLASGMNDYISKPFRLEEIHQVIKKYCPVPEFKV</sequence>
<feature type="domain" description="HAMP" evidence="14">
    <location>
        <begin position="217"/>
        <end position="269"/>
    </location>
</feature>
<dbReference type="PROSITE" id="PS50885">
    <property type="entry name" value="HAMP"/>
    <property type="match status" value="1"/>
</dbReference>
<evidence type="ECO:0000256" key="2">
    <source>
        <dbReference type="ARBA" id="ARBA00004370"/>
    </source>
</evidence>
<dbReference type="InterPro" id="IPR036097">
    <property type="entry name" value="HisK_dim/P_sf"/>
</dbReference>
<dbReference type="PROSITE" id="PS50109">
    <property type="entry name" value="HIS_KIN"/>
    <property type="match status" value="1"/>
</dbReference>
<dbReference type="SMART" id="SM00387">
    <property type="entry name" value="HATPase_c"/>
    <property type="match status" value="1"/>
</dbReference>
<evidence type="ECO:0000313" key="16">
    <source>
        <dbReference type="Proteomes" id="UP000192796"/>
    </source>
</evidence>
<dbReference type="RefSeq" id="WP_158085467.1">
    <property type="nucleotide sequence ID" value="NZ_LVYD01000102.1"/>
</dbReference>
<organism evidence="15 16">
    <name type="scientific">Niastella vici</name>
    <dbReference type="NCBI Taxonomy" id="1703345"/>
    <lineage>
        <taxon>Bacteria</taxon>
        <taxon>Pseudomonadati</taxon>
        <taxon>Bacteroidota</taxon>
        <taxon>Chitinophagia</taxon>
        <taxon>Chitinophagales</taxon>
        <taxon>Chitinophagaceae</taxon>
        <taxon>Niastella</taxon>
    </lineage>
</organism>
<dbReference type="CDD" id="cd16922">
    <property type="entry name" value="HATPase_EvgS-ArcB-TorS-like"/>
    <property type="match status" value="1"/>
</dbReference>
<dbReference type="Gene3D" id="3.30.450.40">
    <property type="match status" value="1"/>
</dbReference>
<dbReference type="EMBL" id="LVYD01000102">
    <property type="protein sequence ID" value="OQP58231.1"/>
    <property type="molecule type" value="Genomic_DNA"/>
</dbReference>
<dbReference type="Pfam" id="PF01590">
    <property type="entry name" value="GAF"/>
    <property type="match status" value="1"/>
</dbReference>
<evidence type="ECO:0000256" key="1">
    <source>
        <dbReference type="ARBA" id="ARBA00000085"/>
    </source>
</evidence>
<evidence type="ECO:0000256" key="4">
    <source>
        <dbReference type="ARBA" id="ARBA00022553"/>
    </source>
</evidence>
<keyword evidence="8" id="KW-0067">ATP-binding</keyword>
<evidence type="ECO:0000256" key="5">
    <source>
        <dbReference type="ARBA" id="ARBA00022679"/>
    </source>
</evidence>
<dbReference type="FunFam" id="1.10.287.130:FF:000002">
    <property type="entry name" value="Two-component osmosensing histidine kinase"/>
    <property type="match status" value="1"/>
</dbReference>
<dbReference type="InterPro" id="IPR036890">
    <property type="entry name" value="HATPase_C_sf"/>
</dbReference>
<dbReference type="SMART" id="SM00065">
    <property type="entry name" value="GAF"/>
    <property type="match status" value="1"/>
</dbReference>
<dbReference type="Pfam" id="PF00512">
    <property type="entry name" value="HisKA"/>
    <property type="match status" value="1"/>
</dbReference>
<dbReference type="InterPro" id="IPR004358">
    <property type="entry name" value="Sig_transdc_His_kin-like_C"/>
</dbReference>
<dbReference type="SUPFAM" id="SSF55874">
    <property type="entry name" value="ATPase domain of HSP90 chaperone/DNA topoisomerase II/histidine kinase"/>
    <property type="match status" value="1"/>
</dbReference>
<proteinExistence type="predicted"/>
<dbReference type="CDD" id="cd17546">
    <property type="entry name" value="REC_hyHK_CKI1_RcsC-like"/>
    <property type="match status" value="2"/>
</dbReference>
<dbReference type="OrthoDB" id="9809670at2"/>
<gene>
    <name evidence="15" type="ORF">A3860_07860</name>
</gene>
<dbReference type="InterPro" id="IPR005467">
    <property type="entry name" value="His_kinase_dom"/>
</dbReference>
<accession>A0A1V9FIX0</accession>
<protein>
    <recommendedName>
        <fullName evidence="3">histidine kinase</fullName>
        <ecNumber evidence="3">2.7.13.3</ecNumber>
    </recommendedName>
</protein>
<feature type="modified residue" description="4-aspartylphosphate" evidence="10">
    <location>
        <position position="808"/>
    </location>
</feature>
<dbReference type="InterPro" id="IPR011006">
    <property type="entry name" value="CheY-like_superfamily"/>
</dbReference>
<dbReference type="SMART" id="SM00448">
    <property type="entry name" value="REC"/>
    <property type="match status" value="2"/>
</dbReference>
<evidence type="ECO:0000259" key="12">
    <source>
        <dbReference type="PROSITE" id="PS50109"/>
    </source>
</evidence>
<dbReference type="AlphaFoldDB" id="A0A1V9FIX0"/>
<keyword evidence="6" id="KW-0547">Nucleotide-binding</keyword>
<dbReference type="GO" id="GO:0000155">
    <property type="term" value="F:phosphorelay sensor kinase activity"/>
    <property type="evidence" value="ECO:0007669"/>
    <property type="project" value="InterPro"/>
</dbReference>
<name>A0A1V9FIX0_9BACT</name>
<dbReference type="Gene3D" id="3.40.50.2300">
    <property type="match status" value="2"/>
</dbReference>
<keyword evidence="4 10" id="KW-0597">Phosphoprotein</keyword>
<dbReference type="Gene3D" id="3.30.565.10">
    <property type="entry name" value="Histidine kinase-like ATPase, C-terminal domain"/>
    <property type="match status" value="1"/>
</dbReference>
<dbReference type="PANTHER" id="PTHR45339">
    <property type="entry name" value="HYBRID SIGNAL TRANSDUCTION HISTIDINE KINASE J"/>
    <property type="match status" value="1"/>
</dbReference>
<evidence type="ECO:0000256" key="10">
    <source>
        <dbReference type="PROSITE-ProRule" id="PRU00169"/>
    </source>
</evidence>
<dbReference type="InterPro" id="IPR003661">
    <property type="entry name" value="HisK_dim/P_dom"/>
</dbReference>
<dbReference type="InterPro" id="IPR001789">
    <property type="entry name" value="Sig_transdc_resp-reg_receiver"/>
</dbReference>
<feature type="domain" description="Histidine kinase" evidence="12">
    <location>
        <begin position="512"/>
        <end position="737"/>
    </location>
</feature>
<comment type="caution">
    <text evidence="15">The sequence shown here is derived from an EMBL/GenBank/DDBJ whole genome shotgun (WGS) entry which is preliminary data.</text>
</comment>
<dbReference type="CDD" id="cd00082">
    <property type="entry name" value="HisKA"/>
    <property type="match status" value="1"/>
</dbReference>
<dbReference type="STRING" id="1703345.A3860_07860"/>
<dbReference type="SMART" id="SM00388">
    <property type="entry name" value="HisKA"/>
    <property type="match status" value="1"/>
</dbReference>
<evidence type="ECO:0000256" key="3">
    <source>
        <dbReference type="ARBA" id="ARBA00012438"/>
    </source>
</evidence>
<feature type="modified residue" description="4-aspartylphosphate" evidence="10">
    <location>
        <position position="948"/>
    </location>
</feature>
<feature type="domain" description="Response regulatory" evidence="13">
    <location>
        <begin position="899"/>
        <end position="1016"/>
    </location>
</feature>
<dbReference type="InterPro" id="IPR003018">
    <property type="entry name" value="GAF"/>
</dbReference>
<dbReference type="SUPFAM" id="SSF55781">
    <property type="entry name" value="GAF domain-like"/>
    <property type="match status" value="1"/>
</dbReference>
<dbReference type="Gene3D" id="6.10.340.10">
    <property type="match status" value="1"/>
</dbReference>
<dbReference type="Proteomes" id="UP000192796">
    <property type="component" value="Unassembled WGS sequence"/>
</dbReference>
<dbReference type="InterPro" id="IPR003594">
    <property type="entry name" value="HATPase_dom"/>
</dbReference>
<evidence type="ECO:0000256" key="9">
    <source>
        <dbReference type="ARBA" id="ARBA00023012"/>
    </source>
</evidence>
<dbReference type="EC" id="2.7.13.3" evidence="3"/>
<keyword evidence="5" id="KW-0808">Transferase</keyword>
<dbReference type="GO" id="GO:0005524">
    <property type="term" value="F:ATP binding"/>
    <property type="evidence" value="ECO:0007669"/>
    <property type="project" value="UniProtKB-KW"/>
</dbReference>
<comment type="subcellular location">
    <subcellularLocation>
        <location evidence="2">Membrane</location>
    </subcellularLocation>
</comment>
<dbReference type="Gene3D" id="1.10.287.130">
    <property type="match status" value="1"/>
</dbReference>
<dbReference type="Pfam" id="PF00072">
    <property type="entry name" value="Response_reg"/>
    <property type="match status" value="2"/>
</dbReference>
<evidence type="ECO:0000259" key="14">
    <source>
        <dbReference type="PROSITE" id="PS50885"/>
    </source>
</evidence>
<dbReference type="SUPFAM" id="SSF52172">
    <property type="entry name" value="CheY-like"/>
    <property type="match status" value="2"/>
</dbReference>
<evidence type="ECO:0000259" key="13">
    <source>
        <dbReference type="PROSITE" id="PS50110"/>
    </source>
</evidence>
<evidence type="ECO:0000256" key="7">
    <source>
        <dbReference type="ARBA" id="ARBA00022777"/>
    </source>
</evidence>
<dbReference type="Pfam" id="PF02518">
    <property type="entry name" value="HATPase_c"/>
    <property type="match status" value="1"/>
</dbReference>
<keyword evidence="11" id="KW-0472">Membrane</keyword>
<feature type="domain" description="Response regulatory" evidence="13">
    <location>
        <begin position="754"/>
        <end position="876"/>
    </location>
</feature>
<evidence type="ECO:0000256" key="11">
    <source>
        <dbReference type="SAM" id="Phobius"/>
    </source>
</evidence>
<reference evidence="15 16" key="1">
    <citation type="submission" date="2016-03" db="EMBL/GenBank/DDBJ databases">
        <title>Niastella vici sp. nov., isolated from farmland soil.</title>
        <authorList>
            <person name="Chen L."/>
            <person name="Wang D."/>
            <person name="Yang S."/>
            <person name="Wang G."/>
        </authorList>
    </citation>
    <scope>NUCLEOTIDE SEQUENCE [LARGE SCALE GENOMIC DNA]</scope>
    <source>
        <strain evidence="15 16">DJ57</strain>
    </source>
</reference>
<dbReference type="GO" id="GO:0016020">
    <property type="term" value="C:membrane"/>
    <property type="evidence" value="ECO:0007669"/>
    <property type="project" value="UniProtKB-SubCell"/>
</dbReference>
<dbReference type="InterPro" id="IPR003660">
    <property type="entry name" value="HAMP_dom"/>
</dbReference>
<keyword evidence="16" id="KW-1185">Reference proteome</keyword>
<keyword evidence="11" id="KW-1133">Transmembrane helix</keyword>
<keyword evidence="9" id="KW-0902">Two-component regulatory system</keyword>
<dbReference type="PROSITE" id="PS50110">
    <property type="entry name" value="RESPONSE_REGULATORY"/>
    <property type="match status" value="2"/>
</dbReference>
<dbReference type="SUPFAM" id="SSF47384">
    <property type="entry name" value="Homodimeric domain of signal transducing histidine kinase"/>
    <property type="match status" value="1"/>
</dbReference>
<dbReference type="Pfam" id="PF00672">
    <property type="entry name" value="HAMP"/>
    <property type="match status" value="1"/>
</dbReference>
<dbReference type="PANTHER" id="PTHR45339:SF1">
    <property type="entry name" value="HYBRID SIGNAL TRANSDUCTION HISTIDINE KINASE J"/>
    <property type="match status" value="1"/>
</dbReference>
<evidence type="ECO:0000313" key="15">
    <source>
        <dbReference type="EMBL" id="OQP58231.1"/>
    </source>
</evidence>